<dbReference type="GO" id="GO:0009960">
    <property type="term" value="P:endosperm development"/>
    <property type="evidence" value="ECO:0007669"/>
    <property type="project" value="InterPro"/>
</dbReference>
<keyword evidence="2" id="KW-0805">Transcription regulation</keyword>
<dbReference type="PROSITE" id="PS50888">
    <property type="entry name" value="BHLH"/>
    <property type="match status" value="1"/>
</dbReference>
<keyword evidence="7" id="KW-1185">Reference proteome</keyword>
<dbReference type="SUPFAM" id="SSF47459">
    <property type="entry name" value="HLH, helix-loop-helix DNA-binding domain"/>
    <property type="match status" value="1"/>
</dbReference>
<evidence type="ECO:0000313" key="7">
    <source>
        <dbReference type="Proteomes" id="UP001085076"/>
    </source>
</evidence>
<dbReference type="InterPro" id="IPR045239">
    <property type="entry name" value="bHLH95_bHLH"/>
</dbReference>
<dbReference type="InterPro" id="IPR036638">
    <property type="entry name" value="HLH_DNA-bd_sf"/>
</dbReference>
<dbReference type="SUPFAM" id="SSF55021">
    <property type="entry name" value="ACT-like"/>
    <property type="match status" value="1"/>
</dbReference>
<comment type="caution">
    <text evidence="6">The sequence shown here is derived from an EMBL/GenBank/DDBJ whole genome shotgun (WGS) entry which is preliminary data.</text>
</comment>
<gene>
    <name evidence="6" type="ORF">J5N97_008953</name>
</gene>
<dbReference type="GO" id="GO:0003700">
    <property type="term" value="F:DNA-binding transcription factor activity"/>
    <property type="evidence" value="ECO:0007669"/>
    <property type="project" value="InterPro"/>
</dbReference>
<name>A0A9D5CWN9_9LILI</name>
<dbReference type="SMART" id="SM00353">
    <property type="entry name" value="HLH"/>
    <property type="match status" value="1"/>
</dbReference>
<protein>
    <recommendedName>
        <fullName evidence="5">BHLH domain-containing protein</fullName>
    </recommendedName>
</protein>
<dbReference type="CDD" id="cd02116">
    <property type="entry name" value="ACT"/>
    <property type="match status" value="1"/>
</dbReference>
<reference evidence="6" key="1">
    <citation type="submission" date="2021-03" db="EMBL/GenBank/DDBJ databases">
        <authorList>
            <person name="Li Z."/>
            <person name="Yang C."/>
        </authorList>
    </citation>
    <scope>NUCLEOTIDE SEQUENCE</scope>
    <source>
        <strain evidence="6">Dzin_1.0</strain>
        <tissue evidence="6">Leaf</tissue>
    </source>
</reference>
<evidence type="ECO:0000256" key="1">
    <source>
        <dbReference type="ARBA" id="ARBA00005510"/>
    </source>
</evidence>
<evidence type="ECO:0000256" key="2">
    <source>
        <dbReference type="ARBA" id="ARBA00023015"/>
    </source>
</evidence>
<dbReference type="AlphaFoldDB" id="A0A9D5CWN9"/>
<organism evidence="6 7">
    <name type="scientific">Dioscorea zingiberensis</name>
    <dbReference type="NCBI Taxonomy" id="325984"/>
    <lineage>
        <taxon>Eukaryota</taxon>
        <taxon>Viridiplantae</taxon>
        <taxon>Streptophyta</taxon>
        <taxon>Embryophyta</taxon>
        <taxon>Tracheophyta</taxon>
        <taxon>Spermatophyta</taxon>
        <taxon>Magnoliopsida</taxon>
        <taxon>Liliopsida</taxon>
        <taxon>Dioscoreales</taxon>
        <taxon>Dioscoreaceae</taxon>
        <taxon>Dioscorea</taxon>
    </lineage>
</organism>
<dbReference type="PANTHER" id="PTHR46772:SF6">
    <property type="entry name" value="BHLH DOMAIN-CONTAINING PROTEIN"/>
    <property type="match status" value="1"/>
</dbReference>
<evidence type="ECO:0000259" key="5">
    <source>
        <dbReference type="PROSITE" id="PS50888"/>
    </source>
</evidence>
<dbReference type="Proteomes" id="UP001085076">
    <property type="component" value="Miscellaneous, Linkage group lg02"/>
</dbReference>
<proteinExistence type="inferred from homology"/>
<dbReference type="Pfam" id="PF00010">
    <property type="entry name" value="HLH"/>
    <property type="match status" value="1"/>
</dbReference>
<dbReference type="GO" id="GO:0046983">
    <property type="term" value="F:protein dimerization activity"/>
    <property type="evidence" value="ECO:0007669"/>
    <property type="project" value="InterPro"/>
</dbReference>
<dbReference type="Gene3D" id="4.10.280.10">
    <property type="entry name" value="Helix-loop-helix DNA-binding domain"/>
    <property type="match status" value="1"/>
</dbReference>
<feature type="region of interest" description="Disordered" evidence="4">
    <location>
        <begin position="1"/>
        <end position="24"/>
    </location>
</feature>
<evidence type="ECO:0000313" key="6">
    <source>
        <dbReference type="EMBL" id="KAJ0980698.1"/>
    </source>
</evidence>
<sequence>MEGSAMRDKESNSSQKLKKDMGCMERNRREKMTEYYSILQSIVPNLFPKATRTRVIDEAITFIKDLEEVVMALEGKKAARGAAEAPSSSQSNTGSSVSVSITGNTQFFRLSLASKKPGMVTKVLQVFENHNAEILACSVTSHELQLLMSLTVTVPDEAAIVRIKEELLVI</sequence>
<dbReference type="OrthoDB" id="1927122at2759"/>
<reference evidence="6" key="2">
    <citation type="journal article" date="2022" name="Hortic Res">
        <title>The genome of Dioscorea zingiberensis sheds light on the biosynthesis, origin and evolution of the medicinally important diosgenin saponins.</title>
        <authorList>
            <person name="Li Y."/>
            <person name="Tan C."/>
            <person name="Li Z."/>
            <person name="Guo J."/>
            <person name="Li S."/>
            <person name="Chen X."/>
            <person name="Wang C."/>
            <person name="Dai X."/>
            <person name="Yang H."/>
            <person name="Song W."/>
            <person name="Hou L."/>
            <person name="Xu J."/>
            <person name="Tong Z."/>
            <person name="Xu A."/>
            <person name="Yuan X."/>
            <person name="Wang W."/>
            <person name="Yang Q."/>
            <person name="Chen L."/>
            <person name="Sun Z."/>
            <person name="Wang K."/>
            <person name="Pan B."/>
            <person name="Chen J."/>
            <person name="Bao Y."/>
            <person name="Liu F."/>
            <person name="Qi X."/>
            <person name="Gang D.R."/>
            <person name="Wen J."/>
            <person name="Li J."/>
        </authorList>
    </citation>
    <scope>NUCLEOTIDE SEQUENCE</scope>
    <source>
        <strain evidence="6">Dzin_1.0</strain>
    </source>
</reference>
<evidence type="ECO:0000256" key="3">
    <source>
        <dbReference type="ARBA" id="ARBA00023163"/>
    </source>
</evidence>
<comment type="similarity">
    <text evidence="1">Belongs to the bHLH protein family.</text>
</comment>
<accession>A0A9D5CWN9</accession>
<keyword evidence="3" id="KW-0804">Transcription</keyword>
<dbReference type="InterPro" id="IPR044278">
    <property type="entry name" value="BHLH95-like"/>
</dbReference>
<dbReference type="InterPro" id="IPR011598">
    <property type="entry name" value="bHLH_dom"/>
</dbReference>
<evidence type="ECO:0000256" key="4">
    <source>
        <dbReference type="SAM" id="MobiDB-lite"/>
    </source>
</evidence>
<feature type="domain" description="BHLH" evidence="5">
    <location>
        <begin position="16"/>
        <end position="66"/>
    </location>
</feature>
<dbReference type="CDD" id="cd11393">
    <property type="entry name" value="bHLH_AtbHLH_like"/>
    <property type="match status" value="1"/>
</dbReference>
<dbReference type="EMBL" id="JAGGNH010000002">
    <property type="protein sequence ID" value="KAJ0980698.1"/>
    <property type="molecule type" value="Genomic_DNA"/>
</dbReference>
<dbReference type="InterPro" id="IPR045865">
    <property type="entry name" value="ACT-like_dom_sf"/>
</dbReference>
<dbReference type="PANTHER" id="PTHR46772">
    <property type="entry name" value="BHLH DOMAIN-CONTAINING PROTEIN"/>
    <property type="match status" value="1"/>
</dbReference>